<evidence type="ECO:0000256" key="3">
    <source>
        <dbReference type="ARBA" id="ARBA00022630"/>
    </source>
</evidence>
<evidence type="ECO:0000256" key="8">
    <source>
        <dbReference type="RuleBase" id="RU362125"/>
    </source>
</evidence>
<dbReference type="GO" id="GO:0003995">
    <property type="term" value="F:acyl-CoA dehydrogenase activity"/>
    <property type="evidence" value="ECO:0007669"/>
    <property type="project" value="InterPro"/>
</dbReference>
<dbReference type="CDD" id="cd01158">
    <property type="entry name" value="SCAD_SBCAD"/>
    <property type="match status" value="1"/>
</dbReference>
<gene>
    <name evidence="12" type="ordered locus">Sph21_1643</name>
</gene>
<dbReference type="InterPro" id="IPR006089">
    <property type="entry name" value="Acyl-CoA_DH_CS"/>
</dbReference>
<comment type="cofactor">
    <cofactor evidence="1 8">
        <name>FAD</name>
        <dbReference type="ChEBI" id="CHEBI:57692"/>
    </cofactor>
</comment>
<dbReference type="FunFam" id="1.10.540.10:FF:000002">
    <property type="entry name" value="Acyl-CoA dehydrogenase FadE19"/>
    <property type="match status" value="1"/>
</dbReference>
<sequence length="382" mass="41883">MNFELTEEQLLIRDAARDFAQTELKPGVIERDEKQQFPADQVKKLGELGFLGMMTDPAYNGAGLDTVSYVLVMEELSKIDASTSVVVSVNNSLVCYGLEKFGSEEQKEKYLKPLAAGTQIGAFCLSEPEAGSDATSQKTIAEDKGDYYLLNGTKNWITNGSNAAVYLVIAQTHPNLGHRGINAFIVEKDSPGFTIGPKENKLGIRGSDTHSLQFSDVKIPKENRIGADGFGFTFAMKTLEGGRIGIAAQALGIASGAYELALKYAKERTTFGKPIAEHQAIQFKLADMYTQIEAARLLCLKAAWLKDQHQPYAEAAAVAKLFASDTAMRITVEAVQIHGGYGFVKEYHVERLMRDAKITQIYEGTSEIQRMVIARSILKEGF</sequence>
<protein>
    <recommendedName>
        <fullName evidence="7">Cyclohex-1-ene-1-carbonyl-CoA dehydrogenase</fullName>
        <ecNumber evidence="6">1.3.8.10</ecNumber>
    </recommendedName>
</protein>
<dbReference type="Gene3D" id="1.10.540.10">
    <property type="entry name" value="Acyl-CoA dehydrogenase/oxidase, N-terminal domain"/>
    <property type="match status" value="1"/>
</dbReference>
<dbReference type="Pfam" id="PF02770">
    <property type="entry name" value="Acyl-CoA_dh_M"/>
    <property type="match status" value="1"/>
</dbReference>
<dbReference type="SUPFAM" id="SSF56645">
    <property type="entry name" value="Acyl-CoA dehydrogenase NM domain-like"/>
    <property type="match status" value="1"/>
</dbReference>
<dbReference type="PANTHER" id="PTHR43884:SF12">
    <property type="entry name" value="ISOVALERYL-COA DEHYDROGENASE, MITOCHONDRIAL-RELATED"/>
    <property type="match status" value="1"/>
</dbReference>
<dbReference type="STRING" id="743722.Sph21_1643"/>
<dbReference type="EC" id="1.3.8.10" evidence="6"/>
<evidence type="ECO:0000256" key="7">
    <source>
        <dbReference type="ARBA" id="ARBA00072305"/>
    </source>
</evidence>
<dbReference type="HOGENOM" id="CLU_018204_0_2_10"/>
<dbReference type="InterPro" id="IPR006091">
    <property type="entry name" value="Acyl-CoA_Oxase/DH_mid-dom"/>
</dbReference>
<dbReference type="PIRSF" id="PIRSF016578">
    <property type="entry name" value="HsaA"/>
    <property type="match status" value="1"/>
</dbReference>
<keyword evidence="4 8" id="KW-0274">FAD</keyword>
<organism evidence="12">
    <name type="scientific">Sphingobacterium sp. (strain 21)</name>
    <dbReference type="NCBI Taxonomy" id="743722"/>
    <lineage>
        <taxon>Bacteria</taxon>
        <taxon>Pseudomonadati</taxon>
        <taxon>Bacteroidota</taxon>
        <taxon>Sphingobacteriia</taxon>
        <taxon>Sphingobacteriales</taxon>
        <taxon>Sphingobacteriaceae</taxon>
        <taxon>Sphingobacterium</taxon>
    </lineage>
</organism>
<evidence type="ECO:0000256" key="4">
    <source>
        <dbReference type="ARBA" id="ARBA00022827"/>
    </source>
</evidence>
<dbReference type="InterPro" id="IPR046373">
    <property type="entry name" value="Acyl-CoA_Oxase/DH_mid-dom_sf"/>
</dbReference>
<evidence type="ECO:0000259" key="11">
    <source>
        <dbReference type="Pfam" id="PF02771"/>
    </source>
</evidence>
<dbReference type="OrthoDB" id="1522475at2"/>
<dbReference type="InterPro" id="IPR037069">
    <property type="entry name" value="AcylCoA_DH/ox_N_sf"/>
</dbReference>
<evidence type="ECO:0000256" key="5">
    <source>
        <dbReference type="ARBA" id="ARBA00023002"/>
    </source>
</evidence>
<dbReference type="InterPro" id="IPR009100">
    <property type="entry name" value="AcylCoA_DH/oxidase_NM_dom_sf"/>
</dbReference>
<feature type="domain" description="Acyl-CoA dehydrogenase/oxidase N-terminal" evidence="11">
    <location>
        <begin position="6"/>
        <end position="117"/>
    </location>
</feature>
<dbReference type="Gene3D" id="2.40.110.10">
    <property type="entry name" value="Butyryl-CoA Dehydrogenase, subunit A, domain 2"/>
    <property type="match status" value="1"/>
</dbReference>
<dbReference type="GO" id="GO:0050660">
    <property type="term" value="F:flavin adenine dinucleotide binding"/>
    <property type="evidence" value="ECO:0007669"/>
    <property type="project" value="InterPro"/>
</dbReference>
<dbReference type="FunFam" id="1.20.140.10:FF:000004">
    <property type="entry name" value="Acyl-CoA dehydrogenase FadE25"/>
    <property type="match status" value="1"/>
</dbReference>
<keyword evidence="3 8" id="KW-0285">Flavoprotein</keyword>
<evidence type="ECO:0000256" key="2">
    <source>
        <dbReference type="ARBA" id="ARBA00009347"/>
    </source>
</evidence>
<evidence type="ECO:0000259" key="10">
    <source>
        <dbReference type="Pfam" id="PF02770"/>
    </source>
</evidence>
<evidence type="ECO:0000259" key="9">
    <source>
        <dbReference type="Pfam" id="PF00441"/>
    </source>
</evidence>
<dbReference type="eggNOG" id="COG1960">
    <property type="taxonomic scope" value="Bacteria"/>
</dbReference>
<comment type="similarity">
    <text evidence="2 8">Belongs to the acyl-CoA dehydrogenase family.</text>
</comment>
<proteinExistence type="inferred from homology"/>
<dbReference type="PANTHER" id="PTHR43884">
    <property type="entry name" value="ACYL-COA DEHYDROGENASE"/>
    <property type="match status" value="1"/>
</dbReference>
<dbReference type="PROSITE" id="PS00072">
    <property type="entry name" value="ACYL_COA_DH_1"/>
    <property type="match status" value="1"/>
</dbReference>
<accession>F4C5A5</accession>
<feature type="domain" description="Acyl-CoA dehydrogenase/oxidase C-terminal" evidence="9">
    <location>
        <begin position="231"/>
        <end position="378"/>
    </location>
</feature>
<name>F4C5A5_SPHS2</name>
<dbReference type="InterPro" id="IPR036250">
    <property type="entry name" value="AcylCo_DH-like_C"/>
</dbReference>
<dbReference type="PATRIC" id="fig|743722.3.peg.1762"/>
<dbReference type="Pfam" id="PF02771">
    <property type="entry name" value="Acyl-CoA_dh_N"/>
    <property type="match status" value="1"/>
</dbReference>
<dbReference type="EMBL" id="CP002584">
    <property type="protein sequence ID" value="ADZ78205.1"/>
    <property type="molecule type" value="Genomic_DNA"/>
</dbReference>
<dbReference type="InterPro" id="IPR013786">
    <property type="entry name" value="AcylCoA_DH/ox_N"/>
</dbReference>
<dbReference type="Pfam" id="PF00441">
    <property type="entry name" value="Acyl-CoA_dh_1"/>
    <property type="match status" value="1"/>
</dbReference>
<evidence type="ECO:0000256" key="6">
    <source>
        <dbReference type="ARBA" id="ARBA00066362"/>
    </source>
</evidence>
<keyword evidence="5 8" id="KW-0560">Oxidoreductase</keyword>
<dbReference type="PROSITE" id="PS00073">
    <property type="entry name" value="ACYL_COA_DH_2"/>
    <property type="match status" value="1"/>
</dbReference>
<dbReference type="FunFam" id="2.40.110.10:FF:000001">
    <property type="entry name" value="Acyl-CoA dehydrogenase, mitochondrial"/>
    <property type="match status" value="1"/>
</dbReference>
<reference evidence="12" key="1">
    <citation type="submission" date="2011-03" db="EMBL/GenBank/DDBJ databases">
        <title>Complete sequence of Sphingobacterium sp. 21.</title>
        <authorList>
            <consortium name="US DOE Joint Genome Institute"/>
            <person name="Lucas S."/>
            <person name="Copeland A."/>
            <person name="Lapidus A."/>
            <person name="Cheng J.-F."/>
            <person name="Goodwin L."/>
            <person name="Pitluck S."/>
            <person name="Davenport K."/>
            <person name="Detter J.C."/>
            <person name="Han C."/>
            <person name="Tapia R."/>
            <person name="Land M."/>
            <person name="Hauser L."/>
            <person name="Kyrpides N."/>
            <person name="Ivanova N."/>
            <person name="Ovchinnikova G."/>
            <person name="Pagani I."/>
            <person name="Siebers A.K."/>
            <person name="Allgaier M."/>
            <person name="Thelen M.P."/>
            <person name="Hugenholtz P."/>
            <person name="Woyke T."/>
        </authorList>
    </citation>
    <scope>NUCLEOTIDE SEQUENCE</scope>
    <source>
        <strain evidence="12">21</strain>
    </source>
</reference>
<dbReference type="InterPro" id="IPR009075">
    <property type="entry name" value="AcylCo_DH/oxidase_C"/>
</dbReference>
<feature type="domain" description="Acyl-CoA oxidase/dehydrogenase middle" evidence="10">
    <location>
        <begin position="122"/>
        <end position="217"/>
    </location>
</feature>
<dbReference type="AlphaFoldDB" id="F4C5A5"/>
<dbReference type="SUPFAM" id="SSF47203">
    <property type="entry name" value="Acyl-CoA dehydrogenase C-terminal domain-like"/>
    <property type="match status" value="1"/>
</dbReference>
<evidence type="ECO:0000313" key="12">
    <source>
        <dbReference type="EMBL" id="ADZ78205.1"/>
    </source>
</evidence>
<dbReference type="Gene3D" id="1.20.140.10">
    <property type="entry name" value="Butyryl-CoA Dehydrogenase, subunit A, domain 3"/>
    <property type="match status" value="1"/>
</dbReference>
<dbReference type="KEGG" id="shg:Sph21_1643"/>
<evidence type="ECO:0000256" key="1">
    <source>
        <dbReference type="ARBA" id="ARBA00001974"/>
    </source>
</evidence>